<evidence type="ECO:0000313" key="1">
    <source>
        <dbReference type="EMBL" id="KAF7276256.1"/>
    </source>
</evidence>
<accession>A0A834MC61</accession>
<keyword evidence="2" id="KW-1185">Reference proteome</keyword>
<name>A0A834MC61_RHYFE</name>
<sequence length="78" mass="9372">MDARFLYITQSRTKVEDWLTSLGEEDLNILEFDVTPPEVYFQMIRNEITDIFLFQLYKHRKTATTSTGTFEQFIRELE</sequence>
<organism evidence="1 2">
    <name type="scientific">Rhynchophorus ferrugineus</name>
    <name type="common">Red palm weevil</name>
    <name type="synonym">Curculio ferrugineus</name>
    <dbReference type="NCBI Taxonomy" id="354439"/>
    <lineage>
        <taxon>Eukaryota</taxon>
        <taxon>Metazoa</taxon>
        <taxon>Ecdysozoa</taxon>
        <taxon>Arthropoda</taxon>
        <taxon>Hexapoda</taxon>
        <taxon>Insecta</taxon>
        <taxon>Pterygota</taxon>
        <taxon>Neoptera</taxon>
        <taxon>Endopterygota</taxon>
        <taxon>Coleoptera</taxon>
        <taxon>Polyphaga</taxon>
        <taxon>Cucujiformia</taxon>
        <taxon>Curculionidae</taxon>
        <taxon>Dryophthorinae</taxon>
        <taxon>Rhynchophorus</taxon>
    </lineage>
</organism>
<evidence type="ECO:0000313" key="2">
    <source>
        <dbReference type="Proteomes" id="UP000625711"/>
    </source>
</evidence>
<protein>
    <submittedName>
        <fullName evidence="1">Uncharacterized protein</fullName>
    </submittedName>
</protein>
<dbReference type="AlphaFoldDB" id="A0A834MC61"/>
<dbReference type="Proteomes" id="UP000625711">
    <property type="component" value="Unassembled WGS sequence"/>
</dbReference>
<gene>
    <name evidence="1" type="ORF">GWI33_010732</name>
</gene>
<reference evidence="1" key="1">
    <citation type="submission" date="2020-08" db="EMBL/GenBank/DDBJ databases">
        <title>Genome sequencing and assembly of the red palm weevil Rhynchophorus ferrugineus.</title>
        <authorList>
            <person name="Dias G.B."/>
            <person name="Bergman C.M."/>
            <person name="Manee M."/>
        </authorList>
    </citation>
    <scope>NUCLEOTIDE SEQUENCE</scope>
    <source>
        <strain evidence="1">AA-2017</strain>
        <tissue evidence="1">Whole larva</tissue>
    </source>
</reference>
<comment type="caution">
    <text evidence="1">The sequence shown here is derived from an EMBL/GenBank/DDBJ whole genome shotgun (WGS) entry which is preliminary data.</text>
</comment>
<proteinExistence type="predicted"/>
<dbReference type="EMBL" id="JAACXV010007922">
    <property type="protein sequence ID" value="KAF7276256.1"/>
    <property type="molecule type" value="Genomic_DNA"/>
</dbReference>